<dbReference type="Proteomes" id="UP000215441">
    <property type="component" value="Unassembled WGS sequence"/>
</dbReference>
<dbReference type="PROSITE" id="PS01124">
    <property type="entry name" value="HTH_ARAC_FAMILY_2"/>
    <property type="match status" value="1"/>
</dbReference>
<dbReference type="PANTHER" id="PTHR46796">
    <property type="entry name" value="HTH-TYPE TRANSCRIPTIONAL ACTIVATOR RHAS-RELATED"/>
    <property type="match status" value="1"/>
</dbReference>
<name>A0A235ERC3_9BURK</name>
<sequence length="249" mass="27008">MPQRKNTLTLGADRALYVGEIPATGWHCHASPVLLMGLSGRFALHWGTGPVETCHSALVDAGVEHLFDPCGEVVALVYLEPDSPEARGMRSVFQRQGGVLLDVAAPVGARGAMEGHLRSFDLPALLHRHLLQAAPPLDPRVAHSLHALRRPQHEQGRLARAGLASAAQLSASRFNHLFRAEMGVSLRSYRVWSQVRLAMAGLAASPRLTDAALHGDFADSAHFSRMFRQTFGMTPSSVLKPLKQVTLLD</sequence>
<dbReference type="RefSeq" id="WP_094287816.1">
    <property type="nucleotide sequence ID" value="NZ_NOIG01000004.1"/>
</dbReference>
<comment type="caution">
    <text evidence="5">The sequence shown here is derived from an EMBL/GenBank/DDBJ whole genome shotgun (WGS) entry which is preliminary data.</text>
</comment>
<dbReference type="Gene3D" id="1.10.10.60">
    <property type="entry name" value="Homeodomain-like"/>
    <property type="match status" value="2"/>
</dbReference>
<dbReference type="Pfam" id="PF12833">
    <property type="entry name" value="HTH_18"/>
    <property type="match status" value="1"/>
</dbReference>
<keyword evidence="6" id="KW-1185">Reference proteome</keyword>
<protein>
    <submittedName>
        <fullName evidence="5">AraC family transcriptional regulator</fullName>
    </submittedName>
</protein>
<dbReference type="GO" id="GO:0043565">
    <property type="term" value="F:sequence-specific DNA binding"/>
    <property type="evidence" value="ECO:0007669"/>
    <property type="project" value="InterPro"/>
</dbReference>
<reference evidence="5 6" key="1">
    <citation type="submission" date="2017-07" db="EMBL/GenBank/DDBJ databases">
        <title>Acidovorax KNDSW TSA 6 genome sequence and assembly.</title>
        <authorList>
            <person name="Mayilraj S."/>
        </authorList>
    </citation>
    <scope>NUCLEOTIDE SEQUENCE [LARGE SCALE GENOMIC DNA]</scope>
    <source>
        <strain evidence="5 6">KNDSW-TSA6</strain>
    </source>
</reference>
<dbReference type="InterPro" id="IPR009057">
    <property type="entry name" value="Homeodomain-like_sf"/>
</dbReference>
<evidence type="ECO:0000313" key="6">
    <source>
        <dbReference type="Proteomes" id="UP000215441"/>
    </source>
</evidence>
<proteinExistence type="predicted"/>
<keyword evidence="1" id="KW-0805">Transcription regulation</keyword>
<dbReference type="EMBL" id="NOIG01000004">
    <property type="protein sequence ID" value="OYD51580.1"/>
    <property type="molecule type" value="Genomic_DNA"/>
</dbReference>
<dbReference type="GO" id="GO:0003700">
    <property type="term" value="F:DNA-binding transcription factor activity"/>
    <property type="evidence" value="ECO:0007669"/>
    <property type="project" value="InterPro"/>
</dbReference>
<dbReference type="InterPro" id="IPR050204">
    <property type="entry name" value="AraC_XylS_family_regulators"/>
</dbReference>
<gene>
    <name evidence="5" type="ORF">CBY09_07245</name>
</gene>
<keyword evidence="2" id="KW-0238">DNA-binding</keyword>
<dbReference type="InterPro" id="IPR018060">
    <property type="entry name" value="HTH_AraC"/>
</dbReference>
<evidence type="ECO:0000256" key="3">
    <source>
        <dbReference type="ARBA" id="ARBA00023163"/>
    </source>
</evidence>
<dbReference type="SUPFAM" id="SSF46689">
    <property type="entry name" value="Homeodomain-like"/>
    <property type="match status" value="1"/>
</dbReference>
<dbReference type="SMART" id="SM00342">
    <property type="entry name" value="HTH_ARAC"/>
    <property type="match status" value="1"/>
</dbReference>
<dbReference type="AlphaFoldDB" id="A0A235ERC3"/>
<organism evidence="5 6">
    <name type="scientific">Acidovorax kalamii</name>
    <dbReference type="NCBI Taxonomy" id="2004485"/>
    <lineage>
        <taxon>Bacteria</taxon>
        <taxon>Pseudomonadati</taxon>
        <taxon>Pseudomonadota</taxon>
        <taxon>Betaproteobacteria</taxon>
        <taxon>Burkholderiales</taxon>
        <taxon>Comamonadaceae</taxon>
        <taxon>Acidovorax</taxon>
    </lineage>
</organism>
<accession>A0A235ERC3</accession>
<evidence type="ECO:0000256" key="1">
    <source>
        <dbReference type="ARBA" id="ARBA00023015"/>
    </source>
</evidence>
<evidence type="ECO:0000256" key="2">
    <source>
        <dbReference type="ARBA" id="ARBA00023125"/>
    </source>
</evidence>
<dbReference type="OrthoDB" id="5295226at2"/>
<keyword evidence="3" id="KW-0804">Transcription</keyword>
<feature type="domain" description="HTH araC/xylS-type" evidence="4">
    <location>
        <begin position="143"/>
        <end position="241"/>
    </location>
</feature>
<evidence type="ECO:0000313" key="5">
    <source>
        <dbReference type="EMBL" id="OYD51580.1"/>
    </source>
</evidence>
<evidence type="ECO:0000259" key="4">
    <source>
        <dbReference type="PROSITE" id="PS01124"/>
    </source>
</evidence>